<keyword evidence="3" id="KW-1003">Cell membrane</keyword>
<gene>
    <name evidence="22" type="ordered locus">VV2781</name>
</gene>
<keyword evidence="6 18" id="KW-0645">Protease</keyword>
<keyword evidence="5 18" id="KW-0489">Methyltransferase</keyword>
<evidence type="ECO:0000256" key="2">
    <source>
        <dbReference type="ARBA" id="ARBA00005801"/>
    </source>
</evidence>
<evidence type="ECO:0000256" key="7">
    <source>
        <dbReference type="ARBA" id="ARBA00022679"/>
    </source>
</evidence>
<dbReference type="KEGG" id="vvy:VV2781"/>
<dbReference type="GO" id="GO:0004190">
    <property type="term" value="F:aspartic-type endopeptidase activity"/>
    <property type="evidence" value="ECO:0007669"/>
    <property type="project" value="UniProtKB-EC"/>
</dbReference>
<dbReference type="STRING" id="672.VV93_v1c24920"/>
<keyword evidence="13 18" id="KW-0511">Multifunctional enzyme</keyword>
<keyword evidence="8" id="KW-0949">S-adenosyl-L-methionine</keyword>
<evidence type="ECO:0000256" key="6">
    <source>
        <dbReference type="ARBA" id="ARBA00022670"/>
    </source>
</evidence>
<dbReference type="EMBL" id="BA000037">
    <property type="protein sequence ID" value="BAC95545.1"/>
    <property type="molecule type" value="Genomic_DNA"/>
</dbReference>
<evidence type="ECO:0000259" key="20">
    <source>
        <dbReference type="Pfam" id="PF01478"/>
    </source>
</evidence>
<sequence length="306" mass="34287">MACLSYFCPHHKENDDYMDALQYYPWLYIGLASLFGLLVGSFLNVVIYRLPKIMELEWRQECAESFPEYNITPPTETLTLSTPRSSCPSCHTPIRVRDNIPVFSWLALRGKCHHCQTKISARYPFVEALSAFLCGLVAWKFGYAPITVALIGFTLVLIAATFIDLDTMLLPDQLTLPLTWAGIALALLEISPVSLQDSVIGAMAGYLCLWSVYHLFRLLTGKEGMGYGDFKLLAALGAWLGWQYLPMIILLSSVVGLIFGLIQLRLQKQGIEMAFPFGPYLAIAGWVALMWGDSLMSWYLNYLIGA</sequence>
<evidence type="ECO:0000256" key="19">
    <source>
        <dbReference type="SAM" id="Phobius"/>
    </source>
</evidence>
<evidence type="ECO:0000313" key="22">
    <source>
        <dbReference type="EMBL" id="BAC95545.1"/>
    </source>
</evidence>
<proteinExistence type="inferred from homology"/>
<evidence type="ECO:0000256" key="17">
    <source>
        <dbReference type="RuleBase" id="RU003793"/>
    </source>
</evidence>
<keyword evidence="9 18" id="KW-0812">Transmembrane</keyword>
<feature type="transmembrane region" description="Helical" evidence="19">
    <location>
        <begin position="174"/>
        <end position="191"/>
    </location>
</feature>
<dbReference type="EC" id="2.1.1.-" evidence="18"/>
<dbReference type="InterPro" id="IPR014032">
    <property type="entry name" value="Peptidase_A24A_bac"/>
</dbReference>
<accession>Q7MHT6</accession>
<comment type="catalytic activity">
    <reaction evidence="14 18">
        <text>Typically cleaves a -Gly-|-Phe- bond to release an N-terminal, basic peptide of 5-8 residues from type IV prepilin, and then N-methylates the new N-terminal amino group, the methyl donor being S-adenosyl-L-methionine.</text>
        <dbReference type="EC" id="3.4.23.43"/>
    </reaction>
</comment>
<reference evidence="22 23" key="1">
    <citation type="journal article" date="2003" name="Genome Res.">
        <title>Comparative genome analysis of Vibrio vulnificus, a marine pathogen.</title>
        <authorList>
            <person name="Chen C.Y."/>
            <person name="Wu K.M."/>
            <person name="Chang Y.C."/>
            <person name="Chang C.H."/>
            <person name="Tsai H.C."/>
            <person name="Liao T.L."/>
            <person name="Liu Y.M."/>
            <person name="Chen H.J."/>
            <person name="Shen A.B."/>
            <person name="Li J.C."/>
            <person name="Su T.L."/>
            <person name="Shao C.P."/>
            <person name="Lee C.T."/>
            <person name="Hor L.I."/>
            <person name="Tsai S.F."/>
        </authorList>
    </citation>
    <scope>NUCLEOTIDE SEQUENCE [LARGE SCALE GENOMIC DNA]</scope>
    <source>
        <strain evidence="22 23">YJ016</strain>
    </source>
</reference>
<evidence type="ECO:0000256" key="8">
    <source>
        <dbReference type="ARBA" id="ARBA00022691"/>
    </source>
</evidence>
<evidence type="ECO:0000313" key="23">
    <source>
        <dbReference type="Proteomes" id="UP000002675"/>
    </source>
</evidence>
<evidence type="ECO:0000256" key="5">
    <source>
        <dbReference type="ARBA" id="ARBA00022603"/>
    </source>
</evidence>
<evidence type="ECO:0000256" key="1">
    <source>
        <dbReference type="ARBA" id="ARBA00004429"/>
    </source>
</evidence>
<dbReference type="eggNOG" id="COG1989">
    <property type="taxonomic scope" value="Bacteria"/>
</dbReference>
<organism evidence="22 23">
    <name type="scientific">Vibrio vulnificus (strain YJ016)</name>
    <dbReference type="NCBI Taxonomy" id="196600"/>
    <lineage>
        <taxon>Bacteria</taxon>
        <taxon>Pseudomonadati</taxon>
        <taxon>Pseudomonadota</taxon>
        <taxon>Gammaproteobacteria</taxon>
        <taxon>Vibrionales</taxon>
        <taxon>Vibrionaceae</taxon>
        <taxon>Vibrio</taxon>
    </lineage>
</organism>
<dbReference type="PRINTS" id="PR00864">
    <property type="entry name" value="PREPILNPTASE"/>
</dbReference>
<dbReference type="AlphaFoldDB" id="Q7MHT6"/>
<dbReference type="FunFam" id="1.20.120.1220:FF:000001">
    <property type="entry name" value="Type 4 prepilin-like proteins leader peptide-processing enzyme"/>
    <property type="match status" value="1"/>
</dbReference>
<dbReference type="InterPro" id="IPR000045">
    <property type="entry name" value="Prepilin_IV_endopep_pep"/>
</dbReference>
<feature type="domain" description="Prepilin peptidase A24 N-terminal" evidence="21">
    <location>
        <begin position="34"/>
        <end position="141"/>
    </location>
</feature>
<keyword evidence="7 18" id="KW-0808">Transferase</keyword>
<name>Q7MHT6_VIBVY</name>
<keyword evidence="4" id="KW-0997">Cell inner membrane</keyword>
<dbReference type="HOGENOM" id="CLU_057101_0_0_6"/>
<evidence type="ECO:0000256" key="3">
    <source>
        <dbReference type="ARBA" id="ARBA00022475"/>
    </source>
</evidence>
<evidence type="ECO:0000256" key="16">
    <source>
        <dbReference type="ARBA" id="ARBA00071870"/>
    </source>
</evidence>
<feature type="transmembrane region" description="Helical" evidence="19">
    <location>
        <begin position="141"/>
        <end position="162"/>
    </location>
</feature>
<dbReference type="MEROPS" id="A24.001"/>
<dbReference type="EC" id="3.4.23.43" evidence="15 18"/>
<keyword evidence="10 18" id="KW-0378">Hydrolase</keyword>
<evidence type="ECO:0000256" key="15">
    <source>
        <dbReference type="ARBA" id="ARBA00067082"/>
    </source>
</evidence>
<feature type="domain" description="Prepilin type IV endopeptidase peptidase" evidence="20">
    <location>
        <begin position="153"/>
        <end position="261"/>
    </location>
</feature>
<keyword evidence="12 19" id="KW-0472">Membrane</keyword>
<feature type="transmembrane region" description="Helical" evidence="19">
    <location>
        <begin position="274"/>
        <end position="292"/>
    </location>
</feature>
<dbReference type="GO" id="GO:0006465">
    <property type="term" value="P:signal peptide processing"/>
    <property type="evidence" value="ECO:0007669"/>
    <property type="project" value="TreeGrafter"/>
</dbReference>
<evidence type="ECO:0000256" key="11">
    <source>
        <dbReference type="ARBA" id="ARBA00022989"/>
    </source>
</evidence>
<dbReference type="Pfam" id="PF06750">
    <property type="entry name" value="A24_N_bact"/>
    <property type="match status" value="1"/>
</dbReference>
<evidence type="ECO:0000256" key="18">
    <source>
        <dbReference type="RuleBase" id="RU003794"/>
    </source>
</evidence>
<comment type="function">
    <text evidence="18">Plays an essential role in type IV pili and type II pseudopili formation by proteolytically removing the leader sequence from substrate proteins and subsequently monomethylating the alpha-amino group of the newly exposed N-terminal phenylalanine.</text>
</comment>
<dbReference type="GO" id="GO:0032259">
    <property type="term" value="P:methylation"/>
    <property type="evidence" value="ECO:0007669"/>
    <property type="project" value="UniProtKB-KW"/>
</dbReference>
<dbReference type="Pfam" id="PF01478">
    <property type="entry name" value="Peptidase_A24"/>
    <property type="match status" value="1"/>
</dbReference>
<dbReference type="Gene3D" id="1.20.120.1220">
    <property type="match status" value="1"/>
</dbReference>
<keyword evidence="11 19" id="KW-1133">Transmembrane helix</keyword>
<dbReference type="Proteomes" id="UP000002675">
    <property type="component" value="Chromosome I"/>
</dbReference>
<dbReference type="GO" id="GO:0008168">
    <property type="term" value="F:methyltransferase activity"/>
    <property type="evidence" value="ECO:0007669"/>
    <property type="project" value="UniProtKB-KW"/>
</dbReference>
<dbReference type="PANTHER" id="PTHR30487:SF0">
    <property type="entry name" value="PREPILIN LEADER PEPTIDASE_N-METHYLTRANSFERASE-RELATED"/>
    <property type="match status" value="1"/>
</dbReference>
<evidence type="ECO:0000256" key="10">
    <source>
        <dbReference type="ARBA" id="ARBA00022801"/>
    </source>
</evidence>
<comment type="subcellular location">
    <subcellularLocation>
        <location evidence="1">Cell inner membrane</location>
        <topology evidence="1">Multi-pass membrane protein</topology>
    </subcellularLocation>
    <subcellularLocation>
        <location evidence="18">Cell membrane</location>
        <topology evidence="18">Multi-pass membrane protein</topology>
    </subcellularLocation>
</comment>
<evidence type="ECO:0000256" key="4">
    <source>
        <dbReference type="ARBA" id="ARBA00022519"/>
    </source>
</evidence>
<evidence type="ECO:0000256" key="12">
    <source>
        <dbReference type="ARBA" id="ARBA00023136"/>
    </source>
</evidence>
<protein>
    <recommendedName>
        <fullName evidence="16 18">Prepilin leader peptidase/N-methyltransferase</fullName>
        <ecNumber evidence="18">2.1.1.-</ecNumber>
        <ecNumber evidence="15 18">3.4.23.43</ecNumber>
    </recommendedName>
</protein>
<dbReference type="InterPro" id="IPR050882">
    <property type="entry name" value="Prepilin_peptidase/N-MTase"/>
</dbReference>
<evidence type="ECO:0000256" key="14">
    <source>
        <dbReference type="ARBA" id="ARBA00050401"/>
    </source>
</evidence>
<evidence type="ECO:0000256" key="13">
    <source>
        <dbReference type="ARBA" id="ARBA00023268"/>
    </source>
</evidence>
<feature type="transmembrane region" description="Helical" evidence="19">
    <location>
        <begin position="236"/>
        <end position="262"/>
    </location>
</feature>
<comment type="similarity">
    <text evidence="2 17">Belongs to the peptidase A24 family.</text>
</comment>
<evidence type="ECO:0000256" key="9">
    <source>
        <dbReference type="ARBA" id="ARBA00022692"/>
    </source>
</evidence>
<dbReference type="InterPro" id="IPR010627">
    <property type="entry name" value="Prepilin_pept_A24_N"/>
</dbReference>
<feature type="transmembrane region" description="Helical" evidence="19">
    <location>
        <begin position="26"/>
        <end position="50"/>
    </location>
</feature>
<dbReference type="PANTHER" id="PTHR30487">
    <property type="entry name" value="TYPE 4 PREPILIN-LIKE PROTEINS LEADER PEPTIDE-PROCESSING ENZYME"/>
    <property type="match status" value="1"/>
</dbReference>
<evidence type="ECO:0000259" key="21">
    <source>
        <dbReference type="Pfam" id="PF06750"/>
    </source>
</evidence>
<feature type="transmembrane region" description="Helical" evidence="19">
    <location>
        <begin position="198"/>
        <end position="216"/>
    </location>
</feature>
<dbReference type="GO" id="GO:0005886">
    <property type="term" value="C:plasma membrane"/>
    <property type="evidence" value="ECO:0007669"/>
    <property type="project" value="UniProtKB-SubCell"/>
</dbReference>